<organism evidence="1">
    <name type="scientific">Myoviridae sp. ctgsk7</name>
    <dbReference type="NCBI Taxonomy" id="2825151"/>
    <lineage>
        <taxon>Viruses</taxon>
        <taxon>Duplodnaviria</taxon>
        <taxon>Heunggongvirae</taxon>
        <taxon>Uroviricota</taxon>
        <taxon>Caudoviricetes</taxon>
    </lineage>
</organism>
<accession>A0A8S5PWS5</accession>
<proteinExistence type="predicted"/>
<reference evidence="1" key="1">
    <citation type="journal article" date="2021" name="Proc. Natl. Acad. Sci. U.S.A.">
        <title>A Catalog of Tens of Thousands of Viruses from Human Metagenomes Reveals Hidden Associations with Chronic Diseases.</title>
        <authorList>
            <person name="Tisza M.J."/>
            <person name="Buck C.B."/>
        </authorList>
    </citation>
    <scope>NUCLEOTIDE SEQUENCE</scope>
    <source>
        <strain evidence="1">Ctgsk7</strain>
    </source>
</reference>
<name>A0A8S5PWS5_9CAUD</name>
<sequence>MNPGFLGHHLLSGLMKAILRTAITSTKST</sequence>
<evidence type="ECO:0000313" key="1">
    <source>
        <dbReference type="EMBL" id="DAE11471.1"/>
    </source>
</evidence>
<protein>
    <submittedName>
        <fullName evidence="1">Uncharacterized protein</fullName>
    </submittedName>
</protein>
<dbReference type="EMBL" id="BK015533">
    <property type="protein sequence ID" value="DAE11471.1"/>
    <property type="molecule type" value="Genomic_DNA"/>
</dbReference>